<dbReference type="PANTHER" id="PTHR44196:SF1">
    <property type="entry name" value="DEHYDROGENASE_REDUCTASE SDR FAMILY MEMBER 7B"/>
    <property type="match status" value="1"/>
</dbReference>
<evidence type="ECO:0000256" key="1">
    <source>
        <dbReference type="ARBA" id="ARBA00006484"/>
    </source>
</evidence>
<dbReference type="SUPFAM" id="SSF51735">
    <property type="entry name" value="NAD(P)-binding Rossmann-fold domains"/>
    <property type="match status" value="1"/>
</dbReference>
<gene>
    <name evidence="4" type="ORF">ABZ508_21815</name>
</gene>
<keyword evidence="2" id="KW-0560">Oxidoreductase</keyword>
<evidence type="ECO:0000259" key="3">
    <source>
        <dbReference type="SMART" id="SM00822"/>
    </source>
</evidence>
<dbReference type="RefSeq" id="WP_359657678.1">
    <property type="nucleotide sequence ID" value="NZ_JBEXZP010000218.1"/>
</dbReference>
<accession>A0ABV2W8Z2</accession>
<dbReference type="Proteomes" id="UP001550378">
    <property type="component" value="Unassembled WGS sequence"/>
</dbReference>
<name>A0ABV2W8Z2_9ACTN</name>
<dbReference type="InterPro" id="IPR002347">
    <property type="entry name" value="SDR_fam"/>
</dbReference>
<dbReference type="InterPro" id="IPR020904">
    <property type="entry name" value="Sc_DH/Rdtase_CS"/>
</dbReference>
<comment type="caution">
    <text evidence="4">The sequence shown here is derived from an EMBL/GenBank/DDBJ whole genome shotgun (WGS) entry which is preliminary data.</text>
</comment>
<feature type="domain" description="Ketoreductase" evidence="3">
    <location>
        <begin position="6"/>
        <end position="184"/>
    </location>
</feature>
<dbReference type="InterPro" id="IPR036291">
    <property type="entry name" value="NAD(P)-bd_dom_sf"/>
</dbReference>
<evidence type="ECO:0000256" key="2">
    <source>
        <dbReference type="ARBA" id="ARBA00023002"/>
    </source>
</evidence>
<evidence type="ECO:0000313" key="5">
    <source>
        <dbReference type="Proteomes" id="UP001550378"/>
    </source>
</evidence>
<sequence length="269" mass="28060">MHAEKPLAVVTGASSGIGLALARVFAENGFDLVVCAEDAALAKTADELRGRGADVVAVRADLAVYDGVEQLYGAVLATRRPVAAAVLNAGVGEGGAFTDVDLADHARVVDLNITSTLHLAHRLLPGMIATGAGRLMITSSVASMAPGPFQSVYNASKSFLQSFAQALREELRGTGVTVTALMPGATRTAFFHRAGMDDTRLGRMTKDDPAVVARQGYAALMRGRGRVVAGSVSSRVLGAALTALPDRLKTLGQRFLSEPRPRRLVPGGR</sequence>
<reference evidence="4 5" key="1">
    <citation type="submission" date="2024-06" db="EMBL/GenBank/DDBJ databases">
        <title>The Natural Products Discovery Center: Release of the First 8490 Sequenced Strains for Exploring Actinobacteria Biosynthetic Diversity.</title>
        <authorList>
            <person name="Kalkreuter E."/>
            <person name="Kautsar S.A."/>
            <person name="Yang D."/>
            <person name="Bader C.D."/>
            <person name="Teijaro C.N."/>
            <person name="Fluegel L."/>
            <person name="Davis C.M."/>
            <person name="Simpson J.R."/>
            <person name="Lauterbach L."/>
            <person name="Steele A.D."/>
            <person name="Gui C."/>
            <person name="Meng S."/>
            <person name="Li G."/>
            <person name="Viehrig K."/>
            <person name="Ye F."/>
            <person name="Su P."/>
            <person name="Kiefer A.F."/>
            <person name="Nichols A."/>
            <person name="Cepeda A.J."/>
            <person name="Yan W."/>
            <person name="Fan B."/>
            <person name="Jiang Y."/>
            <person name="Adhikari A."/>
            <person name="Zheng C.-J."/>
            <person name="Schuster L."/>
            <person name="Cowan T.M."/>
            <person name="Smanski M.J."/>
            <person name="Chevrette M.G."/>
            <person name="De Carvalho L.P.S."/>
            <person name="Shen B."/>
        </authorList>
    </citation>
    <scope>NUCLEOTIDE SEQUENCE [LARGE SCALE GENOMIC DNA]</scope>
    <source>
        <strain evidence="4 5">NPDC006337</strain>
    </source>
</reference>
<comment type="similarity">
    <text evidence="1">Belongs to the short-chain dehydrogenases/reductases (SDR) family.</text>
</comment>
<dbReference type="SMART" id="SM00822">
    <property type="entry name" value="PKS_KR"/>
    <property type="match status" value="1"/>
</dbReference>
<evidence type="ECO:0000313" key="4">
    <source>
        <dbReference type="EMBL" id="MEU0709999.1"/>
    </source>
</evidence>
<dbReference type="PROSITE" id="PS00061">
    <property type="entry name" value="ADH_SHORT"/>
    <property type="match status" value="1"/>
</dbReference>
<dbReference type="EMBL" id="JBEXZR010000021">
    <property type="protein sequence ID" value="MEU0709999.1"/>
    <property type="molecule type" value="Genomic_DNA"/>
</dbReference>
<dbReference type="PRINTS" id="PR00081">
    <property type="entry name" value="GDHRDH"/>
</dbReference>
<dbReference type="Gene3D" id="3.40.50.720">
    <property type="entry name" value="NAD(P)-binding Rossmann-like Domain"/>
    <property type="match status" value="1"/>
</dbReference>
<protein>
    <submittedName>
        <fullName evidence="4">SDR family NAD(P)-dependent oxidoreductase</fullName>
    </submittedName>
</protein>
<dbReference type="CDD" id="cd05233">
    <property type="entry name" value="SDR_c"/>
    <property type="match status" value="1"/>
</dbReference>
<organism evidence="4 5">
    <name type="scientific">Streptomyces lavendulocolor</name>
    <dbReference type="NCBI Taxonomy" id="67316"/>
    <lineage>
        <taxon>Bacteria</taxon>
        <taxon>Bacillati</taxon>
        <taxon>Actinomycetota</taxon>
        <taxon>Actinomycetes</taxon>
        <taxon>Kitasatosporales</taxon>
        <taxon>Streptomycetaceae</taxon>
        <taxon>Streptomyces</taxon>
    </lineage>
</organism>
<dbReference type="PANTHER" id="PTHR44196">
    <property type="entry name" value="DEHYDROGENASE/REDUCTASE SDR FAMILY MEMBER 7B"/>
    <property type="match status" value="1"/>
</dbReference>
<dbReference type="Pfam" id="PF00106">
    <property type="entry name" value="adh_short"/>
    <property type="match status" value="1"/>
</dbReference>
<keyword evidence="5" id="KW-1185">Reference proteome</keyword>
<dbReference type="InterPro" id="IPR057326">
    <property type="entry name" value="KR_dom"/>
</dbReference>
<proteinExistence type="inferred from homology"/>